<dbReference type="InterPro" id="IPR005174">
    <property type="entry name" value="KIB1-4_b-propeller"/>
</dbReference>
<proteinExistence type="predicted"/>
<dbReference type="PANTHER" id="PTHR33110">
    <property type="entry name" value="F-BOX/KELCH-REPEAT PROTEIN-RELATED"/>
    <property type="match status" value="1"/>
</dbReference>
<dbReference type="Gramene" id="TVU12435">
    <property type="protein sequence ID" value="TVU12435"/>
    <property type="gene ID" value="EJB05_46080"/>
</dbReference>
<dbReference type="Pfam" id="PF03478">
    <property type="entry name" value="Beta-prop_KIB1-4"/>
    <property type="match status" value="1"/>
</dbReference>
<organism evidence="2 3">
    <name type="scientific">Eragrostis curvula</name>
    <name type="common">weeping love grass</name>
    <dbReference type="NCBI Taxonomy" id="38414"/>
    <lineage>
        <taxon>Eukaryota</taxon>
        <taxon>Viridiplantae</taxon>
        <taxon>Streptophyta</taxon>
        <taxon>Embryophyta</taxon>
        <taxon>Tracheophyta</taxon>
        <taxon>Spermatophyta</taxon>
        <taxon>Magnoliopsida</taxon>
        <taxon>Liliopsida</taxon>
        <taxon>Poales</taxon>
        <taxon>Poaceae</taxon>
        <taxon>PACMAD clade</taxon>
        <taxon>Chloridoideae</taxon>
        <taxon>Eragrostideae</taxon>
        <taxon>Eragrostidinae</taxon>
        <taxon>Eragrostis</taxon>
    </lineage>
</organism>
<dbReference type="EMBL" id="RWGY01000039">
    <property type="protein sequence ID" value="TVU12435.1"/>
    <property type="molecule type" value="Genomic_DNA"/>
</dbReference>
<reference evidence="2 3" key="1">
    <citation type="journal article" date="2019" name="Sci. Rep.">
        <title>A high-quality genome of Eragrostis curvula grass provides insights into Poaceae evolution and supports new strategies to enhance forage quality.</title>
        <authorList>
            <person name="Carballo J."/>
            <person name="Santos B.A.C.M."/>
            <person name="Zappacosta D."/>
            <person name="Garbus I."/>
            <person name="Selva J.P."/>
            <person name="Gallo C.A."/>
            <person name="Diaz A."/>
            <person name="Albertini E."/>
            <person name="Caccamo M."/>
            <person name="Echenique V."/>
        </authorList>
    </citation>
    <scope>NUCLEOTIDE SEQUENCE [LARGE SCALE GENOMIC DNA]</scope>
    <source>
        <strain evidence="3">cv. Victoria</strain>
        <tissue evidence="2">Leaf</tissue>
    </source>
</reference>
<name>A0A5J9TMA7_9POAL</name>
<gene>
    <name evidence="2" type="ORF">EJB05_46080</name>
</gene>
<keyword evidence="3" id="KW-1185">Reference proteome</keyword>
<protein>
    <recommendedName>
        <fullName evidence="1">KIB1-4 beta-propeller domain-containing protein</fullName>
    </recommendedName>
</protein>
<accession>A0A5J9TMA7</accession>
<dbReference type="AlphaFoldDB" id="A0A5J9TMA7"/>
<dbReference type="OrthoDB" id="621744at2759"/>
<evidence type="ECO:0000259" key="1">
    <source>
        <dbReference type="Pfam" id="PF03478"/>
    </source>
</evidence>
<dbReference type="Proteomes" id="UP000324897">
    <property type="component" value="Chromosome 3"/>
</dbReference>
<evidence type="ECO:0000313" key="2">
    <source>
        <dbReference type="EMBL" id="TVU12435.1"/>
    </source>
</evidence>
<sequence length="271" mass="30109">MQHVHVTNSVNRTHANPHRFETLPSSPDSLFAVLITDNSFLSVISICRPPNQAVTFRVPNGERISDIAFFDGKLYAILVKKFYVLAIDTSLDKGVPTVQSMTCITDSICVLEAISSQPKPKGRICVNCSYLVESSGRLLHVMRLICGRVSTDVSGRSRMEDKRTVSTDVSGTAESNCGQWRRVSSLGGQALFIGKHSRSLPAYECGAQEDCIYFMCDYDWANSAADPFQDCGVFNMRNGTITPLLPEAKVVRQRPHHHKGRTTWFFPSEAM</sequence>
<evidence type="ECO:0000313" key="3">
    <source>
        <dbReference type="Proteomes" id="UP000324897"/>
    </source>
</evidence>
<feature type="domain" description="KIB1-4 beta-propeller" evidence="1">
    <location>
        <begin position="24"/>
        <end position="235"/>
    </location>
</feature>
<dbReference type="PANTHER" id="PTHR33110:SF36">
    <property type="entry name" value="OS06G0148600 PROTEIN"/>
    <property type="match status" value="1"/>
</dbReference>
<feature type="non-terminal residue" evidence="2">
    <location>
        <position position="1"/>
    </location>
</feature>
<comment type="caution">
    <text evidence="2">The sequence shown here is derived from an EMBL/GenBank/DDBJ whole genome shotgun (WGS) entry which is preliminary data.</text>
</comment>